<evidence type="ECO:0008006" key="4">
    <source>
        <dbReference type="Google" id="ProtNLM"/>
    </source>
</evidence>
<evidence type="ECO:0000256" key="1">
    <source>
        <dbReference type="SAM" id="MobiDB-lite"/>
    </source>
</evidence>
<reference evidence="3" key="1">
    <citation type="submission" date="2018-07" db="EMBL/GenBank/DDBJ databases">
        <authorList>
            <person name="Kim H."/>
        </authorList>
    </citation>
    <scope>NUCLEOTIDE SEQUENCE [LARGE SCALE GENOMIC DNA]</scope>
    <source>
        <strain evidence="3">F02</strain>
    </source>
</reference>
<dbReference type="SUPFAM" id="SSF53335">
    <property type="entry name" value="S-adenosyl-L-methionine-dependent methyltransferases"/>
    <property type="match status" value="1"/>
</dbReference>
<organism evidence="2 3">
    <name type="scientific">Ephemeroptericola cinctiostellae</name>
    <dbReference type="NCBI Taxonomy" id="2268024"/>
    <lineage>
        <taxon>Bacteria</taxon>
        <taxon>Pseudomonadati</taxon>
        <taxon>Pseudomonadota</taxon>
        <taxon>Betaproteobacteria</taxon>
        <taxon>Burkholderiales</taxon>
        <taxon>Burkholderiaceae</taxon>
        <taxon>Ephemeroptericola</taxon>
    </lineage>
</organism>
<evidence type="ECO:0000313" key="3">
    <source>
        <dbReference type="Proteomes" id="UP000252182"/>
    </source>
</evidence>
<name>A0A345DBY1_9BURK</name>
<dbReference type="KEGG" id="hyf:DTO96_101609"/>
<dbReference type="EMBL" id="CP031124">
    <property type="protein sequence ID" value="AXF85869.1"/>
    <property type="molecule type" value="Genomic_DNA"/>
</dbReference>
<evidence type="ECO:0000313" key="2">
    <source>
        <dbReference type="EMBL" id="AXF85869.1"/>
    </source>
</evidence>
<accession>A0A345DBY1</accession>
<dbReference type="Gene3D" id="3.40.50.150">
    <property type="entry name" value="Vaccinia Virus protein VP39"/>
    <property type="match status" value="1"/>
</dbReference>
<protein>
    <recommendedName>
        <fullName evidence="4">2-polyprenyl-6-hydroxyphenol methylase</fullName>
    </recommendedName>
</protein>
<dbReference type="InterPro" id="IPR029063">
    <property type="entry name" value="SAM-dependent_MTases_sf"/>
</dbReference>
<dbReference type="Proteomes" id="UP000252182">
    <property type="component" value="Chromosome"/>
</dbReference>
<feature type="region of interest" description="Disordered" evidence="1">
    <location>
        <begin position="13"/>
        <end position="33"/>
    </location>
</feature>
<dbReference type="CDD" id="cd02440">
    <property type="entry name" value="AdoMet_MTases"/>
    <property type="match status" value="1"/>
</dbReference>
<keyword evidence="3" id="KW-1185">Reference proteome</keyword>
<dbReference type="AlphaFoldDB" id="A0A345DBY1"/>
<dbReference type="Pfam" id="PF13489">
    <property type="entry name" value="Methyltransf_23"/>
    <property type="match status" value="1"/>
</dbReference>
<gene>
    <name evidence="2" type="ORF">DTO96_101609</name>
</gene>
<proteinExistence type="predicted"/>
<sequence>MIEAGEESMKKVWESLSNSGTQEEAYPDNPRTDIRGMFSFQPKRILDIGCGLGAVSGTIKHDFPETFAWGCELNPITADVAQTRLDKVSRSPMEAWGGDELELLKSVDTVLLLDVLEHMYNPWSTLQILREHLPEHAQVIVSLPNCANIHIFHELANGFWHYKPAGVLDVTHIRFFTQYEMQKMFYETRFKVARQAYPYFLPYIQEDRVFPFWFGGESMQVHVKDQSHWESLNAVQIYFNLVTAYDEQLNEEELMLKHGRHPETLS</sequence>